<dbReference type="Gene3D" id="3.40.50.720">
    <property type="entry name" value="NAD(P)-binding Rossmann-like Domain"/>
    <property type="match status" value="2"/>
</dbReference>
<dbReference type="PROSITE" id="PS00671">
    <property type="entry name" value="D_2_HYDROXYACID_DH_3"/>
    <property type="match status" value="1"/>
</dbReference>
<protein>
    <submittedName>
        <fullName evidence="3">Phosphoglycerate dehydrogenase</fullName>
    </submittedName>
</protein>
<dbReference type="CDD" id="cd12166">
    <property type="entry name" value="2-Hacid_dh_7"/>
    <property type="match status" value="1"/>
</dbReference>
<evidence type="ECO:0000313" key="3">
    <source>
        <dbReference type="EMBL" id="SDC48096.1"/>
    </source>
</evidence>
<proteinExistence type="predicted"/>
<dbReference type="GO" id="GO:0051287">
    <property type="term" value="F:NAD binding"/>
    <property type="evidence" value="ECO:0007669"/>
    <property type="project" value="InterPro"/>
</dbReference>
<dbReference type="PANTHER" id="PTHR43333:SF1">
    <property type="entry name" value="D-ISOMER SPECIFIC 2-HYDROXYACID DEHYDROGENASE NAD-BINDING DOMAIN-CONTAINING PROTEIN"/>
    <property type="match status" value="1"/>
</dbReference>
<gene>
    <name evidence="3" type="ORF">SAMN05421630_102267</name>
</gene>
<dbReference type="SUPFAM" id="SSF51735">
    <property type="entry name" value="NAD(P)-binding Rossmann-fold domains"/>
    <property type="match status" value="1"/>
</dbReference>
<name>A0A1G6LZH2_9PSEU</name>
<organism evidence="3 4">
    <name type="scientific">Prauserella marina</name>
    <dbReference type="NCBI Taxonomy" id="530584"/>
    <lineage>
        <taxon>Bacteria</taxon>
        <taxon>Bacillati</taxon>
        <taxon>Actinomycetota</taxon>
        <taxon>Actinomycetes</taxon>
        <taxon>Pseudonocardiales</taxon>
        <taxon>Pseudonocardiaceae</taxon>
        <taxon>Prauserella</taxon>
    </lineage>
</organism>
<evidence type="ECO:0000313" key="4">
    <source>
        <dbReference type="Proteomes" id="UP000199494"/>
    </source>
</evidence>
<dbReference type="STRING" id="530584.SAMN05421630_102267"/>
<keyword evidence="1" id="KW-0560">Oxidoreductase</keyword>
<dbReference type="InterPro" id="IPR036291">
    <property type="entry name" value="NAD(P)-bd_dom_sf"/>
</dbReference>
<dbReference type="InterPro" id="IPR029753">
    <property type="entry name" value="D-isomer_DH_CS"/>
</dbReference>
<dbReference type="PANTHER" id="PTHR43333">
    <property type="entry name" value="2-HACID_DH_C DOMAIN-CONTAINING PROTEIN"/>
    <property type="match status" value="1"/>
</dbReference>
<evidence type="ECO:0000256" key="1">
    <source>
        <dbReference type="ARBA" id="ARBA00023002"/>
    </source>
</evidence>
<accession>A0A1G6LZH2</accession>
<keyword evidence="4" id="KW-1185">Reference proteome</keyword>
<dbReference type="AlphaFoldDB" id="A0A1G6LZH2"/>
<keyword evidence="2" id="KW-0520">NAD</keyword>
<dbReference type="Pfam" id="PF02826">
    <property type="entry name" value="2-Hacid_dh_C"/>
    <property type="match status" value="1"/>
</dbReference>
<evidence type="ECO:0000256" key="2">
    <source>
        <dbReference type="ARBA" id="ARBA00023027"/>
    </source>
</evidence>
<dbReference type="InterPro" id="IPR006140">
    <property type="entry name" value="D-isomer_DH_NAD-bd"/>
</dbReference>
<sequence length="292" mass="30387">MLALAEVGGVRPLRYQVGEPLPAGAAGAEVLIPGMGGADAVGKILGELPKLRLIQLLSAGAEQWIGRLPEGVLLSTCRGAHGGATAEWAVAVLLSLYRDLGSFAEAQRERRWSPHTTDGLQGKRILVVGAGDVGNQLRRKLEPFDANVGMVGFTAREGVHAVGELPGLLADADAVVLFVPLTSRTKGMVDAAFLAAMPDGAVLVNASRGPVVDTAALLAEVSAGRLMAALDVADPEPLPGDHPLWSAPGVLITPHVAGSVQGARRRSYAVAVTEISRWVQGELPHNLVHGEY</sequence>
<dbReference type="Proteomes" id="UP000199494">
    <property type="component" value="Unassembled WGS sequence"/>
</dbReference>
<reference evidence="3 4" key="1">
    <citation type="submission" date="2016-10" db="EMBL/GenBank/DDBJ databases">
        <authorList>
            <person name="de Groot N.N."/>
        </authorList>
    </citation>
    <scope>NUCLEOTIDE SEQUENCE [LARGE SCALE GENOMIC DNA]</scope>
    <source>
        <strain evidence="3 4">CGMCC 4.5506</strain>
    </source>
</reference>
<dbReference type="EMBL" id="FMZE01000002">
    <property type="protein sequence ID" value="SDC48096.1"/>
    <property type="molecule type" value="Genomic_DNA"/>
</dbReference>
<dbReference type="GO" id="GO:0016616">
    <property type="term" value="F:oxidoreductase activity, acting on the CH-OH group of donors, NAD or NADP as acceptor"/>
    <property type="evidence" value="ECO:0007669"/>
    <property type="project" value="UniProtKB-ARBA"/>
</dbReference>